<sequence length="383" mass="42382">MTKKTFALPLLVASLALGGCLDGDSGSDNDTETGRLTVTGIEGLRYQTASQAGTTNADGEFQYYEGETVSFWLGDLLLASDVPAKPFLTPIDFSAENREQLRTGSTNENGLSTHTLTEARIAAEDAETINITRLLLALDNDKTTRLAGDGNEKNNIRITDRVIQQFNQQLAALPEGQSVDFTQNVNAFAAVTPASPITRVLEQVCFYPAEDERCDEPNGQSEIDALKAELANRTPGTPEYEEIADQIKDLEDQNRDIENATRYLDDYGTDRVETFLLRETEQINSQLGREYYVTPFEFTIPASDTSLKTINVRSHDGRLDLTALEAIALNPEAVEVHSWSAQTKEVDFFVTGEPGSEGEVRLSFRPDGDYRWYQSQVKPVITD</sequence>
<keyword evidence="3" id="KW-1185">Reference proteome</keyword>
<protein>
    <submittedName>
        <fullName evidence="2">Organic solvent ABC transporter permease</fullName>
    </submittedName>
</protein>
<evidence type="ECO:0000313" key="2">
    <source>
        <dbReference type="EMBL" id="QCF25847.1"/>
    </source>
</evidence>
<dbReference type="AlphaFoldDB" id="A0A4P7XJ08"/>
<keyword evidence="1" id="KW-0732">Signal</keyword>
<evidence type="ECO:0000313" key="3">
    <source>
        <dbReference type="Proteomes" id="UP000298049"/>
    </source>
</evidence>
<feature type="signal peptide" evidence="1">
    <location>
        <begin position="1"/>
        <end position="18"/>
    </location>
</feature>
<gene>
    <name evidence="2" type="ORF">soil367_07900</name>
</gene>
<dbReference type="PROSITE" id="PS51257">
    <property type="entry name" value="PROKAR_LIPOPROTEIN"/>
    <property type="match status" value="1"/>
</dbReference>
<evidence type="ECO:0000256" key="1">
    <source>
        <dbReference type="SAM" id="SignalP"/>
    </source>
</evidence>
<dbReference type="RefSeq" id="WP_136548553.1">
    <property type="nucleotide sequence ID" value="NZ_CP031093.1"/>
</dbReference>
<proteinExistence type="predicted"/>
<accession>A0A4P7XJ08</accession>
<dbReference type="OrthoDB" id="5592990at2"/>
<name>A0A4P7XJ08_9ALTE</name>
<organism evidence="2 3">
    <name type="scientific">Hydrocarboniclastica marina</name>
    <dbReference type="NCBI Taxonomy" id="2259620"/>
    <lineage>
        <taxon>Bacteria</taxon>
        <taxon>Pseudomonadati</taxon>
        <taxon>Pseudomonadota</taxon>
        <taxon>Gammaproteobacteria</taxon>
        <taxon>Alteromonadales</taxon>
        <taxon>Alteromonadaceae</taxon>
        <taxon>Hydrocarboniclastica</taxon>
    </lineage>
</organism>
<dbReference type="Proteomes" id="UP000298049">
    <property type="component" value="Chromosome"/>
</dbReference>
<dbReference type="EMBL" id="CP031093">
    <property type="protein sequence ID" value="QCF25847.1"/>
    <property type="molecule type" value="Genomic_DNA"/>
</dbReference>
<feature type="chain" id="PRO_5020871126" evidence="1">
    <location>
        <begin position="19"/>
        <end position="383"/>
    </location>
</feature>
<dbReference type="KEGG" id="hmi:soil367_07900"/>
<reference evidence="2 3" key="1">
    <citation type="submission" date="2018-07" db="EMBL/GenBank/DDBJ databases">
        <title>Marsedoiliclastica nanhaica gen. nov. sp. nov., a novel marine hydrocarbonoclastic bacterium isolated from an in-situ enriched hydrocarbon-degrading consortium in deep-sea sediment.</title>
        <authorList>
            <person name="Dong C."/>
            <person name="Ma T."/>
            <person name="Liu R."/>
            <person name="Shao Z."/>
        </authorList>
    </citation>
    <scope>NUCLEOTIDE SEQUENCE [LARGE SCALE GENOMIC DNA]</scope>
    <source>
        <strain evidence="3">soil36-7</strain>
    </source>
</reference>